<organism evidence="8 9">
    <name type="scientific">Roseateles depolymerans</name>
    <dbReference type="NCBI Taxonomy" id="76731"/>
    <lineage>
        <taxon>Bacteria</taxon>
        <taxon>Pseudomonadati</taxon>
        <taxon>Pseudomonadota</taxon>
        <taxon>Betaproteobacteria</taxon>
        <taxon>Burkholderiales</taxon>
        <taxon>Sphaerotilaceae</taxon>
        <taxon>Roseateles</taxon>
    </lineage>
</organism>
<evidence type="ECO:0000256" key="1">
    <source>
        <dbReference type="ARBA" id="ARBA00004141"/>
    </source>
</evidence>
<protein>
    <submittedName>
        <fullName evidence="8">Polysaccharide biosynthesis protein GtrA</fullName>
    </submittedName>
</protein>
<dbReference type="InterPro" id="IPR051401">
    <property type="entry name" value="GtrA_CellWall_Glycosyl"/>
</dbReference>
<dbReference type="PANTHER" id="PTHR38459:SF1">
    <property type="entry name" value="PROPHAGE BACTOPRENOL-LINKED GLUCOSE TRANSLOCASE HOMOLOG"/>
    <property type="match status" value="1"/>
</dbReference>
<comment type="subcellular location">
    <subcellularLocation>
        <location evidence="1">Membrane</location>
        <topology evidence="1">Multi-pass membrane protein</topology>
    </subcellularLocation>
</comment>
<dbReference type="GO" id="GO:0000271">
    <property type="term" value="P:polysaccharide biosynthetic process"/>
    <property type="evidence" value="ECO:0007669"/>
    <property type="project" value="InterPro"/>
</dbReference>
<name>A0A2W5FJK6_9BURK</name>
<feature type="transmembrane region" description="Helical" evidence="6">
    <location>
        <begin position="42"/>
        <end position="64"/>
    </location>
</feature>
<dbReference type="Pfam" id="PF04138">
    <property type="entry name" value="GtrA_DPMS_TM"/>
    <property type="match status" value="1"/>
</dbReference>
<dbReference type="AlphaFoldDB" id="A0A2W5FJK6"/>
<keyword evidence="5 6" id="KW-0472">Membrane</keyword>
<evidence type="ECO:0000256" key="4">
    <source>
        <dbReference type="ARBA" id="ARBA00022989"/>
    </source>
</evidence>
<evidence type="ECO:0000313" key="9">
    <source>
        <dbReference type="Proteomes" id="UP000249633"/>
    </source>
</evidence>
<feature type="transmembrane region" description="Helical" evidence="6">
    <location>
        <begin position="70"/>
        <end position="89"/>
    </location>
</feature>
<keyword evidence="3 6" id="KW-0812">Transmembrane</keyword>
<evidence type="ECO:0000256" key="5">
    <source>
        <dbReference type="ARBA" id="ARBA00023136"/>
    </source>
</evidence>
<keyword evidence="4 6" id="KW-1133">Transmembrane helix</keyword>
<proteinExistence type="inferred from homology"/>
<sequence>MRPCEAEQILASGVLRRVPEAAMIVLVSNCRGWLRRGIAHRWVRFVLVGAANTAFSYGIYAALLASGLDYRAASLGSIVLGVLVSYWTQGSLVFGHRSAAAFLRFVAVWMAIYIVHIGIIGLYLRLGMTAYWAGVAAIPVLAVLSYLMQKFAVFRS</sequence>
<accession>A0A2W5FJK6</accession>
<comment type="similarity">
    <text evidence="2">Belongs to the GtrA family.</text>
</comment>
<dbReference type="InterPro" id="IPR007267">
    <property type="entry name" value="GtrA_DPMS_TM"/>
</dbReference>
<dbReference type="GO" id="GO:0005886">
    <property type="term" value="C:plasma membrane"/>
    <property type="evidence" value="ECO:0007669"/>
    <property type="project" value="TreeGrafter"/>
</dbReference>
<feature type="transmembrane region" description="Helical" evidence="6">
    <location>
        <begin position="101"/>
        <end position="124"/>
    </location>
</feature>
<feature type="domain" description="GtrA/DPMS transmembrane" evidence="7">
    <location>
        <begin position="44"/>
        <end position="154"/>
    </location>
</feature>
<dbReference type="EMBL" id="QFOD01000017">
    <property type="protein sequence ID" value="PZP29699.1"/>
    <property type="molecule type" value="Genomic_DNA"/>
</dbReference>
<feature type="transmembrane region" description="Helical" evidence="6">
    <location>
        <begin position="130"/>
        <end position="148"/>
    </location>
</feature>
<gene>
    <name evidence="8" type="ORF">DI603_16695</name>
</gene>
<evidence type="ECO:0000256" key="6">
    <source>
        <dbReference type="SAM" id="Phobius"/>
    </source>
</evidence>
<evidence type="ECO:0000259" key="7">
    <source>
        <dbReference type="Pfam" id="PF04138"/>
    </source>
</evidence>
<dbReference type="Proteomes" id="UP000249633">
    <property type="component" value="Unassembled WGS sequence"/>
</dbReference>
<dbReference type="PANTHER" id="PTHR38459">
    <property type="entry name" value="PROPHAGE BACTOPRENOL-LINKED GLUCOSE TRANSLOCASE HOMOLOG"/>
    <property type="match status" value="1"/>
</dbReference>
<evidence type="ECO:0000256" key="2">
    <source>
        <dbReference type="ARBA" id="ARBA00009399"/>
    </source>
</evidence>
<evidence type="ECO:0000256" key="3">
    <source>
        <dbReference type="ARBA" id="ARBA00022692"/>
    </source>
</evidence>
<evidence type="ECO:0000313" key="8">
    <source>
        <dbReference type="EMBL" id="PZP29699.1"/>
    </source>
</evidence>
<comment type="caution">
    <text evidence="8">The sequence shown here is derived from an EMBL/GenBank/DDBJ whole genome shotgun (WGS) entry which is preliminary data.</text>
</comment>
<reference evidence="8 9" key="1">
    <citation type="submission" date="2017-08" db="EMBL/GenBank/DDBJ databases">
        <title>Infants hospitalized years apart are colonized by the same room-sourced microbial strains.</title>
        <authorList>
            <person name="Brooks B."/>
            <person name="Olm M.R."/>
            <person name="Firek B.A."/>
            <person name="Baker R."/>
            <person name="Thomas B.C."/>
            <person name="Morowitz M.J."/>
            <person name="Banfield J.F."/>
        </authorList>
    </citation>
    <scope>NUCLEOTIDE SEQUENCE [LARGE SCALE GENOMIC DNA]</scope>
    <source>
        <strain evidence="8">S2_012_000_R2_81</strain>
    </source>
</reference>